<gene>
    <name evidence="2" type="ORF">ACFFLS_18270</name>
</gene>
<dbReference type="PANTHER" id="PTHR43581:SF4">
    <property type="entry name" value="ATP_GTP PHOSPHATASE"/>
    <property type="match status" value="1"/>
</dbReference>
<reference evidence="2 3" key="1">
    <citation type="submission" date="2024-09" db="EMBL/GenBank/DDBJ databases">
        <authorList>
            <person name="Sun Q."/>
            <person name="Mori K."/>
        </authorList>
    </citation>
    <scope>NUCLEOTIDE SEQUENCE [LARGE SCALE GENOMIC DNA]</scope>
    <source>
        <strain evidence="2 3">CGMCC 1.12926</strain>
    </source>
</reference>
<dbReference type="InterPro" id="IPR041685">
    <property type="entry name" value="AAA_GajA/Old/RecF-like"/>
</dbReference>
<organism evidence="2 3">
    <name type="scientific">Flavobacterium procerum</name>
    <dbReference type="NCBI Taxonomy" id="1455569"/>
    <lineage>
        <taxon>Bacteria</taxon>
        <taxon>Pseudomonadati</taxon>
        <taxon>Bacteroidota</taxon>
        <taxon>Flavobacteriia</taxon>
        <taxon>Flavobacteriales</taxon>
        <taxon>Flavobacteriaceae</taxon>
        <taxon>Flavobacterium</taxon>
    </lineage>
</organism>
<dbReference type="Gene3D" id="3.40.50.300">
    <property type="entry name" value="P-loop containing nucleotide triphosphate hydrolases"/>
    <property type="match status" value="1"/>
</dbReference>
<keyword evidence="3" id="KW-1185">Reference proteome</keyword>
<feature type="domain" description="Endonuclease GajA/Old nuclease/RecF-like AAA" evidence="1">
    <location>
        <begin position="1"/>
        <end position="347"/>
    </location>
</feature>
<comment type="caution">
    <text evidence="2">The sequence shown here is derived from an EMBL/GenBank/DDBJ whole genome shotgun (WGS) entry which is preliminary data.</text>
</comment>
<name>A0ABV6BU84_9FLAO</name>
<evidence type="ECO:0000313" key="2">
    <source>
        <dbReference type="EMBL" id="MFC0079000.1"/>
    </source>
</evidence>
<dbReference type="EMBL" id="JBHLYW010000011">
    <property type="protein sequence ID" value="MFC0079000.1"/>
    <property type="molecule type" value="Genomic_DNA"/>
</dbReference>
<dbReference type="SUPFAM" id="SSF52540">
    <property type="entry name" value="P-loop containing nucleoside triphosphate hydrolases"/>
    <property type="match status" value="1"/>
</dbReference>
<dbReference type="RefSeq" id="WP_379683550.1">
    <property type="nucleotide sequence ID" value="NZ_JBHLYW010000011.1"/>
</dbReference>
<dbReference type="InterPro" id="IPR051396">
    <property type="entry name" value="Bact_Antivir_Def_Nuclease"/>
</dbReference>
<dbReference type="Proteomes" id="UP001589734">
    <property type="component" value="Unassembled WGS sequence"/>
</dbReference>
<proteinExistence type="predicted"/>
<protein>
    <submittedName>
        <fullName evidence="2">AAA family ATPase</fullName>
    </submittedName>
</protein>
<dbReference type="PANTHER" id="PTHR43581">
    <property type="entry name" value="ATP/GTP PHOSPHATASE"/>
    <property type="match status" value="1"/>
</dbReference>
<accession>A0ABV6BU84</accession>
<evidence type="ECO:0000313" key="3">
    <source>
        <dbReference type="Proteomes" id="UP001589734"/>
    </source>
</evidence>
<sequence length="435" mass="50920">MKISKLHINQFRHLENLEFDFTYQSGERKGEPLDKICFIGQSATGKTGLLDLLYQESSRLQNAVRFEEITENITPSYNNSDNISSGIINFISNTIIRIFEIEKSNNDVIFFKSQTNEKLSDFELQNLAPIKENISIFYFKANLISDKNIDIFTKNPIDLIEMYRQTTEINIENFLDKSFNHQNILFNDNVSPKNWLFLLSEILEYRKNFTQKMSELINNGNFKGIEENIKKWQKNNPNKVESFGKEFNPLLEKLQLEVDLVNTKYPIPLKKKKTEEIISIENTSTGTKGLLLSFLPLYKLDTSDSIVLIDEPERSLYPDMQMELMDHYKRLAPQAQFIVATHSPFIAASFEPDERFILYFDNEGKVVVRRGTSPIGDDPNDMLYNDFGINYINKYGQEKYQEYLDLKQKIYFENDPKKKEEISEQLEKLGDEYNF</sequence>
<dbReference type="Pfam" id="PF13175">
    <property type="entry name" value="AAA_15"/>
    <property type="match status" value="1"/>
</dbReference>
<dbReference type="InterPro" id="IPR027417">
    <property type="entry name" value="P-loop_NTPase"/>
</dbReference>
<evidence type="ECO:0000259" key="1">
    <source>
        <dbReference type="Pfam" id="PF13175"/>
    </source>
</evidence>